<dbReference type="InterPro" id="IPR050900">
    <property type="entry name" value="Transposase_IS3/IS150/IS904"/>
</dbReference>
<keyword evidence="3" id="KW-1185">Reference proteome</keyword>
<proteinExistence type="predicted"/>
<evidence type="ECO:0000313" key="3">
    <source>
        <dbReference type="Proteomes" id="UP000494363"/>
    </source>
</evidence>
<evidence type="ECO:0000313" key="2">
    <source>
        <dbReference type="EMBL" id="CAB3774786.1"/>
    </source>
</evidence>
<name>A0A6J5FBZ9_9BURK</name>
<dbReference type="InterPro" id="IPR001584">
    <property type="entry name" value="Integrase_cat-core"/>
</dbReference>
<evidence type="ECO:0000259" key="1">
    <source>
        <dbReference type="Pfam" id="PF00665"/>
    </source>
</evidence>
<dbReference type="Proteomes" id="UP000494363">
    <property type="component" value="Unassembled WGS sequence"/>
</dbReference>
<accession>A0A6J5FBZ9</accession>
<dbReference type="SUPFAM" id="SSF53098">
    <property type="entry name" value="Ribonuclease H-like"/>
    <property type="match status" value="1"/>
</dbReference>
<organism evidence="2 3">
    <name type="scientific">Paraburkholderia humisilvae</name>
    <dbReference type="NCBI Taxonomy" id="627669"/>
    <lineage>
        <taxon>Bacteria</taxon>
        <taxon>Pseudomonadati</taxon>
        <taxon>Pseudomonadota</taxon>
        <taxon>Betaproteobacteria</taxon>
        <taxon>Burkholderiales</taxon>
        <taxon>Burkholderiaceae</taxon>
        <taxon>Paraburkholderia</taxon>
    </lineage>
</organism>
<dbReference type="AlphaFoldDB" id="A0A6J5FBZ9"/>
<dbReference type="GO" id="GO:0015074">
    <property type="term" value="P:DNA integration"/>
    <property type="evidence" value="ECO:0007669"/>
    <property type="project" value="InterPro"/>
</dbReference>
<dbReference type="GO" id="GO:0003676">
    <property type="term" value="F:nucleic acid binding"/>
    <property type="evidence" value="ECO:0007669"/>
    <property type="project" value="InterPro"/>
</dbReference>
<dbReference type="Pfam" id="PF00665">
    <property type="entry name" value="rve"/>
    <property type="match status" value="1"/>
</dbReference>
<reference evidence="2 3" key="1">
    <citation type="submission" date="2020-04" db="EMBL/GenBank/DDBJ databases">
        <authorList>
            <person name="De Canck E."/>
        </authorList>
    </citation>
    <scope>NUCLEOTIDE SEQUENCE [LARGE SCALE GENOMIC DNA]</scope>
    <source>
        <strain evidence="2 3">LMG 29542</strain>
    </source>
</reference>
<dbReference type="InterPro" id="IPR012337">
    <property type="entry name" value="RNaseH-like_sf"/>
</dbReference>
<dbReference type="EMBL" id="CADIKH010000171">
    <property type="protein sequence ID" value="CAB3774786.1"/>
    <property type="molecule type" value="Genomic_DNA"/>
</dbReference>
<dbReference type="Gene3D" id="3.30.420.10">
    <property type="entry name" value="Ribonuclease H-like superfamily/Ribonuclease H"/>
    <property type="match status" value="1"/>
</dbReference>
<sequence length="160" mass="17244">MPSGGKHAARKLKRAQVLLAAHAGRMTRALPPLWRLANLGVAHHTATRGGAARAGSGTAAGFIAHAANVLWIADATNVPTDAGFLYLAVMPDVVSRHIVGWAMSNHLYTELMLCSLDMALQQRRYDGVILHSNQGRPIHVHCLWAALPRSRRAAVNGHGW</sequence>
<dbReference type="InterPro" id="IPR036397">
    <property type="entry name" value="RNaseH_sf"/>
</dbReference>
<protein>
    <recommendedName>
        <fullName evidence="1">Integrase catalytic domain-containing protein</fullName>
    </recommendedName>
</protein>
<dbReference type="PANTHER" id="PTHR46889">
    <property type="entry name" value="TRANSPOSASE INSF FOR INSERTION SEQUENCE IS3B-RELATED"/>
    <property type="match status" value="1"/>
</dbReference>
<feature type="domain" description="Integrase catalytic" evidence="1">
    <location>
        <begin position="65"/>
        <end position="137"/>
    </location>
</feature>
<dbReference type="PANTHER" id="PTHR46889:SF4">
    <property type="entry name" value="TRANSPOSASE INSO FOR INSERTION SEQUENCE ELEMENT IS911B-RELATED"/>
    <property type="match status" value="1"/>
</dbReference>
<gene>
    <name evidence="2" type="ORF">LMG29542_08168</name>
</gene>